<protein>
    <submittedName>
        <fullName evidence="1">Uncharacterized protein</fullName>
    </submittedName>
</protein>
<dbReference type="Proteomes" id="UP000195557">
    <property type="component" value="Unassembled WGS sequence"/>
</dbReference>
<dbReference type="AlphaFoldDB" id="A0A1Y5I538"/>
<gene>
    <name evidence="1" type="ORF">BE221DRAFT_148605</name>
</gene>
<accession>A0A1Y5I538</accession>
<name>A0A1Y5I538_OSTTA</name>
<proteinExistence type="predicted"/>
<evidence type="ECO:0000313" key="1">
    <source>
        <dbReference type="EMBL" id="OUS44660.1"/>
    </source>
</evidence>
<sequence length="493" mass="55204">MRRKAGKNHDKNIRAYYDEVNAQERGATLPEADTKYPVLLLMPTAEMGIDDIKNVIDDTGLNARYNVGPIPQSLPNTFAPAGGMIFPISMQDSVFDPLDYCDYSDFDISKYWSHQNHKDIERNGPSEHAIAALYASKSDLETLNHALRLQDVYVWHWHQWVLLARLNTQMSNAGEIQFRLYGVETLSDTETHVAAKAVRLAAPAFNAAGDLFREQYVAVLKSDQLLGFSNRGSDPDLSFRWVELASEKRQTLAVAGRDQEVLLMALLMALEYHEAVKVRVQHCTVRAKLLREAFDIAVTAFPGLERPGWVPAMPELLNGQMSITPPASIMSNICEYTVQLDEAATSYDDCVARVQRLVKLYRGTEHARSDAGKYRNFVLSSPFGSTLLWSNVKHDVPRIILAYRDGEVCTFPTKNIRCILPLAALLVLGSNTAATLSVRFHGEMPSEEVMLAASQLARQVRPGLVCPSWFPDNCFYGRCGEPINVPKHLDFRA</sequence>
<dbReference type="EMBL" id="KZ155808">
    <property type="protein sequence ID" value="OUS44660.1"/>
    <property type="molecule type" value="Genomic_DNA"/>
</dbReference>
<organism evidence="1">
    <name type="scientific">Ostreococcus tauri</name>
    <name type="common">Marine green alga</name>
    <dbReference type="NCBI Taxonomy" id="70448"/>
    <lineage>
        <taxon>Eukaryota</taxon>
        <taxon>Viridiplantae</taxon>
        <taxon>Chlorophyta</taxon>
        <taxon>Mamiellophyceae</taxon>
        <taxon>Mamiellales</taxon>
        <taxon>Bathycoccaceae</taxon>
        <taxon>Ostreococcus</taxon>
    </lineage>
</organism>
<reference evidence="1" key="1">
    <citation type="submission" date="2017-04" db="EMBL/GenBank/DDBJ databases">
        <title>Population genomics of picophytoplankton unveils novel chromosome hypervariability.</title>
        <authorList>
            <consortium name="DOE Joint Genome Institute"/>
            <person name="Blanc-Mathieu R."/>
            <person name="Krasovec M."/>
            <person name="Hebrard M."/>
            <person name="Yau S."/>
            <person name="Desgranges E."/>
            <person name="Martin J."/>
            <person name="Schackwitz W."/>
            <person name="Kuo A."/>
            <person name="Salin G."/>
            <person name="Donnadieu C."/>
            <person name="Desdevises Y."/>
            <person name="Sanchez-Ferandin S."/>
            <person name="Moreau H."/>
            <person name="Rivals E."/>
            <person name="Grigoriev I.V."/>
            <person name="Grimsley N."/>
            <person name="Eyre-Walker A."/>
            <person name="Piganeau G."/>
        </authorList>
    </citation>
    <scope>NUCLEOTIDE SEQUENCE [LARGE SCALE GENOMIC DNA]</scope>
    <source>
        <strain evidence="1">RCC 1115</strain>
    </source>
</reference>